<sequence>MSSVECLRTFVMERLTVAAEEIFRVFQQKLDGCEEELDYQRRLVESVWRPQIKLHRTELSQQQPLWKEEEDDDQHQDRSYSLDQDESKPPQIKEEQEETCCYQDGEQLTVKQEMETSMVTPIHEQENNGELGLNPDQSQENTEVNTTVQSPVLPDPSCDLQLLSYSPHISQSKDEENRTSEDSRWTTAEGPKQTMKKNHPKCQTGNVNSPAESAVDCDTDTGAKTSACNTGEQQGKVKTDLKGHSTIKYQHLDSVCGKDSREGCFSSADKIKETATKLFICQTCGKDFKLSKSLKQHLRVHTDERPYACKTCGKTFKQYSSFYIHKRIHT</sequence>
<dbReference type="AlphaFoldDB" id="A0A5C6MGP7"/>
<dbReference type="PROSITE" id="PS50157">
    <property type="entry name" value="ZINC_FINGER_C2H2_2"/>
    <property type="match status" value="2"/>
</dbReference>
<feature type="compositionally biased region" description="Basic and acidic residues" evidence="11">
    <location>
        <begin position="75"/>
        <end position="94"/>
    </location>
</feature>
<keyword evidence="5" id="KW-0862">Zinc</keyword>
<dbReference type="PANTHER" id="PTHR16515:SF35">
    <property type="entry name" value="FEZ FAMILY ZINC FINGER PROTEIN 2"/>
    <property type="match status" value="1"/>
</dbReference>
<keyword evidence="2" id="KW-0479">Metal-binding</keyword>
<evidence type="ECO:0000256" key="4">
    <source>
        <dbReference type="ARBA" id="ARBA00022771"/>
    </source>
</evidence>
<feature type="non-terminal residue" evidence="13">
    <location>
        <position position="330"/>
    </location>
</feature>
<accession>A0A5C6MGP7</accession>
<dbReference type="PROSITE" id="PS00028">
    <property type="entry name" value="ZINC_FINGER_C2H2_1"/>
    <property type="match status" value="2"/>
</dbReference>
<dbReference type="Pfam" id="PF00096">
    <property type="entry name" value="zf-C2H2"/>
    <property type="match status" value="2"/>
</dbReference>
<dbReference type="GO" id="GO:0008270">
    <property type="term" value="F:zinc ion binding"/>
    <property type="evidence" value="ECO:0007669"/>
    <property type="project" value="UniProtKB-KW"/>
</dbReference>
<keyword evidence="4 10" id="KW-0863">Zinc-finger</keyword>
<feature type="domain" description="C2H2-type" evidence="12">
    <location>
        <begin position="279"/>
        <end position="306"/>
    </location>
</feature>
<keyword evidence="3" id="KW-0677">Repeat</keyword>
<dbReference type="InterPro" id="IPR036236">
    <property type="entry name" value="Znf_C2H2_sf"/>
</dbReference>
<protein>
    <recommendedName>
        <fullName evidence="12">C2H2-type domain-containing protein</fullName>
    </recommendedName>
</protein>
<keyword evidence="9" id="KW-0539">Nucleus</keyword>
<dbReference type="FunFam" id="3.30.160.60:FF:000295">
    <property type="entry name" value="zinc finger protein 19"/>
    <property type="match status" value="1"/>
</dbReference>
<evidence type="ECO:0000256" key="6">
    <source>
        <dbReference type="ARBA" id="ARBA00023015"/>
    </source>
</evidence>
<dbReference type="InterPro" id="IPR050331">
    <property type="entry name" value="Zinc_finger"/>
</dbReference>
<dbReference type="InterPro" id="IPR013087">
    <property type="entry name" value="Znf_C2H2_type"/>
</dbReference>
<keyword evidence="7" id="KW-0238">DNA-binding</keyword>
<comment type="subcellular location">
    <subcellularLocation>
        <location evidence="1">Nucleus</location>
    </subcellularLocation>
</comment>
<keyword evidence="6" id="KW-0805">Transcription regulation</keyword>
<dbReference type="SMART" id="SM00355">
    <property type="entry name" value="ZnF_C2H2"/>
    <property type="match status" value="2"/>
</dbReference>
<dbReference type="Gene3D" id="3.30.160.60">
    <property type="entry name" value="Classic Zinc Finger"/>
    <property type="match status" value="2"/>
</dbReference>
<feature type="compositionally biased region" description="Polar residues" evidence="11">
    <location>
        <begin position="201"/>
        <end position="211"/>
    </location>
</feature>
<evidence type="ECO:0000256" key="5">
    <source>
        <dbReference type="ARBA" id="ARBA00022833"/>
    </source>
</evidence>
<feature type="compositionally biased region" description="Polar residues" evidence="11">
    <location>
        <begin position="135"/>
        <end position="150"/>
    </location>
</feature>
<evidence type="ECO:0000256" key="1">
    <source>
        <dbReference type="ARBA" id="ARBA00004123"/>
    </source>
</evidence>
<keyword evidence="14" id="KW-1185">Reference proteome</keyword>
<evidence type="ECO:0000256" key="7">
    <source>
        <dbReference type="ARBA" id="ARBA00023125"/>
    </source>
</evidence>
<evidence type="ECO:0000256" key="3">
    <source>
        <dbReference type="ARBA" id="ARBA00022737"/>
    </source>
</evidence>
<feature type="region of interest" description="Disordered" evidence="11">
    <location>
        <begin position="63"/>
        <end position="99"/>
    </location>
</feature>
<evidence type="ECO:0000313" key="14">
    <source>
        <dbReference type="Proteomes" id="UP000324091"/>
    </source>
</evidence>
<dbReference type="EMBL" id="RHFK02000509">
    <property type="protein sequence ID" value="TWW53879.1"/>
    <property type="molecule type" value="Genomic_DNA"/>
</dbReference>
<evidence type="ECO:0000256" key="11">
    <source>
        <dbReference type="SAM" id="MobiDB-lite"/>
    </source>
</evidence>
<dbReference type="GO" id="GO:0005634">
    <property type="term" value="C:nucleus"/>
    <property type="evidence" value="ECO:0007669"/>
    <property type="project" value="UniProtKB-SubCell"/>
</dbReference>
<dbReference type="Proteomes" id="UP000324091">
    <property type="component" value="Unassembled WGS sequence"/>
</dbReference>
<dbReference type="SUPFAM" id="SSF57667">
    <property type="entry name" value="beta-beta-alpha zinc fingers"/>
    <property type="match status" value="1"/>
</dbReference>
<feature type="compositionally biased region" description="Basic and acidic residues" evidence="11">
    <location>
        <begin position="171"/>
        <end position="184"/>
    </location>
</feature>
<evidence type="ECO:0000256" key="8">
    <source>
        <dbReference type="ARBA" id="ARBA00023163"/>
    </source>
</evidence>
<feature type="region of interest" description="Disordered" evidence="11">
    <location>
        <begin position="124"/>
        <end position="213"/>
    </location>
</feature>
<evidence type="ECO:0000256" key="2">
    <source>
        <dbReference type="ARBA" id="ARBA00022723"/>
    </source>
</evidence>
<dbReference type="GO" id="GO:0003677">
    <property type="term" value="F:DNA binding"/>
    <property type="evidence" value="ECO:0007669"/>
    <property type="project" value="UniProtKB-KW"/>
</dbReference>
<evidence type="ECO:0000259" key="12">
    <source>
        <dbReference type="PROSITE" id="PS50157"/>
    </source>
</evidence>
<evidence type="ECO:0000256" key="9">
    <source>
        <dbReference type="ARBA" id="ARBA00023242"/>
    </source>
</evidence>
<dbReference type="PANTHER" id="PTHR16515">
    <property type="entry name" value="PR DOMAIN ZINC FINGER PROTEIN"/>
    <property type="match status" value="1"/>
</dbReference>
<organism evidence="13 14">
    <name type="scientific">Takifugu flavidus</name>
    <name type="common">sansaifugu</name>
    <dbReference type="NCBI Taxonomy" id="433684"/>
    <lineage>
        <taxon>Eukaryota</taxon>
        <taxon>Metazoa</taxon>
        <taxon>Chordata</taxon>
        <taxon>Craniata</taxon>
        <taxon>Vertebrata</taxon>
        <taxon>Euteleostomi</taxon>
        <taxon>Actinopterygii</taxon>
        <taxon>Neopterygii</taxon>
        <taxon>Teleostei</taxon>
        <taxon>Neoteleostei</taxon>
        <taxon>Acanthomorphata</taxon>
        <taxon>Eupercaria</taxon>
        <taxon>Tetraodontiformes</taxon>
        <taxon>Tetradontoidea</taxon>
        <taxon>Tetraodontidae</taxon>
        <taxon>Takifugu</taxon>
    </lineage>
</organism>
<feature type="domain" description="C2H2-type" evidence="12">
    <location>
        <begin position="307"/>
        <end position="330"/>
    </location>
</feature>
<reference evidence="13 14" key="1">
    <citation type="submission" date="2019-04" db="EMBL/GenBank/DDBJ databases">
        <title>Chromosome genome assembly for Takifugu flavidus.</title>
        <authorList>
            <person name="Xiao S."/>
        </authorList>
    </citation>
    <scope>NUCLEOTIDE SEQUENCE [LARGE SCALE GENOMIC DNA]</scope>
    <source>
        <strain evidence="13">HTHZ2018</strain>
        <tissue evidence="13">Muscle</tissue>
    </source>
</reference>
<dbReference type="FunFam" id="3.30.160.60:FF:000646">
    <property type="entry name" value="Myeloid zinc finger 1"/>
    <property type="match status" value="1"/>
</dbReference>
<name>A0A5C6MGP7_9TELE</name>
<keyword evidence="8" id="KW-0804">Transcription</keyword>
<gene>
    <name evidence="13" type="ORF">D4764_0162180</name>
</gene>
<dbReference type="GO" id="GO:0010468">
    <property type="term" value="P:regulation of gene expression"/>
    <property type="evidence" value="ECO:0007669"/>
    <property type="project" value="TreeGrafter"/>
</dbReference>
<comment type="caution">
    <text evidence="13">The sequence shown here is derived from an EMBL/GenBank/DDBJ whole genome shotgun (WGS) entry which is preliminary data.</text>
</comment>
<evidence type="ECO:0000256" key="10">
    <source>
        <dbReference type="PROSITE-ProRule" id="PRU00042"/>
    </source>
</evidence>
<proteinExistence type="predicted"/>
<evidence type="ECO:0000313" key="13">
    <source>
        <dbReference type="EMBL" id="TWW53879.1"/>
    </source>
</evidence>